<reference evidence="1 2" key="1">
    <citation type="journal article" date="2023" name="Sci. Data">
        <title>Genome assembly of the Korean intertidal mud-creeper Batillaria attramentaria.</title>
        <authorList>
            <person name="Patra A.K."/>
            <person name="Ho P.T."/>
            <person name="Jun S."/>
            <person name="Lee S.J."/>
            <person name="Kim Y."/>
            <person name="Won Y.J."/>
        </authorList>
    </citation>
    <scope>NUCLEOTIDE SEQUENCE [LARGE SCALE GENOMIC DNA]</scope>
    <source>
        <strain evidence="1">Wonlab-2016</strain>
    </source>
</reference>
<dbReference type="EMBL" id="JACVVK020000008">
    <property type="protein sequence ID" value="KAK7506020.1"/>
    <property type="molecule type" value="Genomic_DNA"/>
</dbReference>
<protein>
    <submittedName>
        <fullName evidence="1">Uncharacterized protein</fullName>
    </submittedName>
</protein>
<keyword evidence="2" id="KW-1185">Reference proteome</keyword>
<accession>A0ABD0M2P0</accession>
<name>A0ABD0M2P0_9CAEN</name>
<organism evidence="1 2">
    <name type="scientific">Batillaria attramentaria</name>
    <dbReference type="NCBI Taxonomy" id="370345"/>
    <lineage>
        <taxon>Eukaryota</taxon>
        <taxon>Metazoa</taxon>
        <taxon>Spiralia</taxon>
        <taxon>Lophotrochozoa</taxon>
        <taxon>Mollusca</taxon>
        <taxon>Gastropoda</taxon>
        <taxon>Caenogastropoda</taxon>
        <taxon>Sorbeoconcha</taxon>
        <taxon>Cerithioidea</taxon>
        <taxon>Batillariidae</taxon>
        <taxon>Batillaria</taxon>
    </lineage>
</organism>
<dbReference type="Proteomes" id="UP001519460">
    <property type="component" value="Unassembled WGS sequence"/>
</dbReference>
<evidence type="ECO:0000313" key="2">
    <source>
        <dbReference type="Proteomes" id="UP001519460"/>
    </source>
</evidence>
<evidence type="ECO:0000313" key="1">
    <source>
        <dbReference type="EMBL" id="KAK7506020.1"/>
    </source>
</evidence>
<comment type="caution">
    <text evidence="1">The sequence shown here is derived from an EMBL/GenBank/DDBJ whole genome shotgun (WGS) entry which is preliminary data.</text>
</comment>
<sequence>MSEDHVRVSRARAVHGGACFLVSLSDHAEGKIKMAVQFHLCQSTKNVSFLGPGGFVTCSRRDCLQ</sequence>
<feature type="non-terminal residue" evidence="1">
    <location>
        <position position="65"/>
    </location>
</feature>
<gene>
    <name evidence="1" type="ORF">BaRGS_00002742</name>
</gene>
<dbReference type="AlphaFoldDB" id="A0ABD0M2P0"/>
<proteinExistence type="predicted"/>